<comment type="caution">
    <text evidence="9">The sequence shown here is derived from an EMBL/GenBank/DDBJ whole genome shotgun (WGS) entry which is preliminary data.</text>
</comment>
<evidence type="ECO:0000313" key="10">
    <source>
        <dbReference type="Proteomes" id="UP000237502"/>
    </source>
</evidence>
<evidence type="ECO:0000256" key="4">
    <source>
        <dbReference type="ARBA" id="ARBA00022692"/>
    </source>
</evidence>
<keyword evidence="6 7" id="KW-0472">Membrane</keyword>
<evidence type="ECO:0000256" key="3">
    <source>
        <dbReference type="ARBA" id="ARBA00022475"/>
    </source>
</evidence>
<dbReference type="GO" id="GO:0055085">
    <property type="term" value="P:transmembrane transport"/>
    <property type="evidence" value="ECO:0007669"/>
    <property type="project" value="InterPro"/>
</dbReference>
<keyword evidence="2 7" id="KW-0813">Transport</keyword>
<dbReference type="PANTHER" id="PTHR30193">
    <property type="entry name" value="ABC TRANSPORTER PERMEASE PROTEIN"/>
    <property type="match status" value="1"/>
</dbReference>
<reference evidence="9 10" key="1">
    <citation type="submission" date="2014-01" db="EMBL/GenBank/DDBJ databases">
        <title>Comparative genomics of Petrotoga.</title>
        <authorList>
            <person name="Chow K."/>
            <person name="Charchuk R."/>
            <person name="Nesbo C.L."/>
        </authorList>
    </citation>
    <scope>NUCLEOTIDE SEQUENCE [LARGE SCALE GENOMIC DNA]</scope>
    <source>
        <strain evidence="9 10">DSM 13575</strain>
    </source>
</reference>
<dbReference type="EMBL" id="JAHC01000010">
    <property type="protein sequence ID" value="POZ89024.1"/>
    <property type="molecule type" value="Genomic_DNA"/>
</dbReference>
<dbReference type="GO" id="GO:0005886">
    <property type="term" value="C:plasma membrane"/>
    <property type="evidence" value="ECO:0007669"/>
    <property type="project" value="UniProtKB-SubCell"/>
</dbReference>
<comment type="similarity">
    <text evidence="7">Belongs to the binding-protein-dependent transport system permease family.</text>
</comment>
<comment type="subcellular location">
    <subcellularLocation>
        <location evidence="1 7">Cell membrane</location>
        <topology evidence="1 7">Multi-pass membrane protein</topology>
    </subcellularLocation>
</comment>
<dbReference type="AlphaFoldDB" id="A0A855MNF1"/>
<dbReference type="InterPro" id="IPR000515">
    <property type="entry name" value="MetI-like"/>
</dbReference>
<feature type="transmembrane region" description="Helical" evidence="7">
    <location>
        <begin position="209"/>
        <end position="233"/>
    </location>
</feature>
<dbReference type="PROSITE" id="PS50928">
    <property type="entry name" value="ABC_TM1"/>
    <property type="match status" value="1"/>
</dbReference>
<feature type="transmembrane region" description="Helical" evidence="7">
    <location>
        <begin position="80"/>
        <end position="102"/>
    </location>
</feature>
<dbReference type="InterPro" id="IPR035906">
    <property type="entry name" value="MetI-like_sf"/>
</dbReference>
<feature type="transmembrane region" description="Helical" evidence="7">
    <location>
        <begin position="114"/>
        <end position="134"/>
    </location>
</feature>
<evidence type="ECO:0000256" key="6">
    <source>
        <dbReference type="ARBA" id="ARBA00023136"/>
    </source>
</evidence>
<evidence type="ECO:0000256" key="1">
    <source>
        <dbReference type="ARBA" id="ARBA00004651"/>
    </source>
</evidence>
<proteinExistence type="inferred from homology"/>
<feature type="transmembrane region" description="Helical" evidence="7">
    <location>
        <begin position="163"/>
        <end position="188"/>
    </location>
</feature>
<dbReference type="SUPFAM" id="SSF161098">
    <property type="entry name" value="MetI-like"/>
    <property type="match status" value="1"/>
</dbReference>
<evidence type="ECO:0000256" key="2">
    <source>
        <dbReference type="ARBA" id="ARBA00022448"/>
    </source>
</evidence>
<feature type="domain" description="ABC transmembrane type-1" evidence="8">
    <location>
        <begin position="76"/>
        <end position="289"/>
    </location>
</feature>
<feature type="transmembrane region" description="Helical" evidence="7">
    <location>
        <begin position="16"/>
        <end position="42"/>
    </location>
</feature>
<sequence>MLLAVSKGYRVEVTGLFFILPNLVIFTLFVIFPAISGIFLAFTDYSMLGTSANFVGFENFVKIFSDFSTSSFLRSMLRTFLFTAMFVPLVFFFSLFLSVLTTSEIVKGKSILRALFYWPWILSPVIVALSWKWFLDIDAGFLNIILEKVGMEPRMWLLEPDLAFFWVTLVNVWYVAGYFMVMFNAALTSIPMQVYDAASIDGANKWQRFWYITFPLLKPTSVLVMVLSTIMAIRNFELVYVFTKGGPGNATMFMVQKVYEAGFQDYKLGLASAMSVVMFFVLLGLTLLQFRYMKGEE</sequence>
<gene>
    <name evidence="9" type="ORF">AA80_02585</name>
</gene>
<evidence type="ECO:0000313" key="9">
    <source>
        <dbReference type="EMBL" id="POZ89024.1"/>
    </source>
</evidence>
<accession>A0A855MNF1</accession>
<evidence type="ECO:0000256" key="7">
    <source>
        <dbReference type="RuleBase" id="RU363032"/>
    </source>
</evidence>
<dbReference type="InterPro" id="IPR051393">
    <property type="entry name" value="ABC_transporter_permease"/>
</dbReference>
<dbReference type="Pfam" id="PF00528">
    <property type="entry name" value="BPD_transp_1"/>
    <property type="match status" value="1"/>
</dbReference>
<dbReference type="CDD" id="cd06261">
    <property type="entry name" value="TM_PBP2"/>
    <property type="match status" value="1"/>
</dbReference>
<evidence type="ECO:0000256" key="5">
    <source>
        <dbReference type="ARBA" id="ARBA00022989"/>
    </source>
</evidence>
<organism evidence="9 10">
    <name type="scientific">Petrotoga sibirica DSM 13575</name>
    <dbReference type="NCBI Taxonomy" id="1122956"/>
    <lineage>
        <taxon>Bacteria</taxon>
        <taxon>Thermotogati</taxon>
        <taxon>Thermotogota</taxon>
        <taxon>Thermotogae</taxon>
        <taxon>Petrotogales</taxon>
        <taxon>Petrotogaceae</taxon>
        <taxon>Petrotoga</taxon>
    </lineage>
</organism>
<feature type="transmembrane region" description="Helical" evidence="7">
    <location>
        <begin position="268"/>
        <end position="288"/>
    </location>
</feature>
<dbReference type="Proteomes" id="UP000237502">
    <property type="component" value="Unassembled WGS sequence"/>
</dbReference>
<protein>
    <recommendedName>
        <fullName evidence="8">ABC transmembrane type-1 domain-containing protein</fullName>
    </recommendedName>
</protein>
<dbReference type="PANTHER" id="PTHR30193:SF37">
    <property type="entry name" value="INNER MEMBRANE ABC TRANSPORTER PERMEASE PROTEIN YCJO"/>
    <property type="match status" value="1"/>
</dbReference>
<evidence type="ECO:0000259" key="8">
    <source>
        <dbReference type="PROSITE" id="PS50928"/>
    </source>
</evidence>
<keyword evidence="3" id="KW-1003">Cell membrane</keyword>
<dbReference type="Gene3D" id="1.10.3720.10">
    <property type="entry name" value="MetI-like"/>
    <property type="match status" value="1"/>
</dbReference>
<keyword evidence="4 7" id="KW-0812">Transmembrane</keyword>
<name>A0A855MNF1_9BACT</name>
<keyword evidence="5 7" id="KW-1133">Transmembrane helix</keyword>